<accession>A0A1H6BT92</accession>
<gene>
    <name evidence="2" type="ORF">SAMN05444920_103613</name>
</gene>
<evidence type="ECO:0000313" key="3">
    <source>
        <dbReference type="Proteomes" id="UP000236732"/>
    </source>
</evidence>
<keyword evidence="1" id="KW-1133">Transmembrane helix</keyword>
<organism evidence="2 3">
    <name type="scientific">Nonomuraea solani</name>
    <dbReference type="NCBI Taxonomy" id="1144553"/>
    <lineage>
        <taxon>Bacteria</taxon>
        <taxon>Bacillati</taxon>
        <taxon>Actinomycetota</taxon>
        <taxon>Actinomycetes</taxon>
        <taxon>Streptosporangiales</taxon>
        <taxon>Streptosporangiaceae</taxon>
        <taxon>Nonomuraea</taxon>
    </lineage>
</organism>
<sequence>MYAWLWRRLPGGPVTRLLCCAVLLTAVAALLWHVIFPWAETLLPFDDSVVGPTRES</sequence>
<dbReference type="EMBL" id="FNVT01000003">
    <property type="protein sequence ID" value="SEG63665.1"/>
    <property type="molecule type" value="Genomic_DNA"/>
</dbReference>
<evidence type="ECO:0000313" key="2">
    <source>
        <dbReference type="EMBL" id="SEG63665.1"/>
    </source>
</evidence>
<protein>
    <submittedName>
        <fullName evidence="2">Uncharacterized protein</fullName>
    </submittedName>
</protein>
<proteinExistence type="predicted"/>
<evidence type="ECO:0000256" key="1">
    <source>
        <dbReference type="SAM" id="Phobius"/>
    </source>
</evidence>
<name>A0A1H6BT92_9ACTN</name>
<dbReference type="Proteomes" id="UP000236732">
    <property type="component" value="Unassembled WGS sequence"/>
</dbReference>
<reference evidence="2 3" key="1">
    <citation type="submission" date="2016-10" db="EMBL/GenBank/DDBJ databases">
        <authorList>
            <person name="de Groot N.N."/>
        </authorList>
    </citation>
    <scope>NUCLEOTIDE SEQUENCE [LARGE SCALE GENOMIC DNA]</scope>
    <source>
        <strain evidence="2 3">CGMCC 4.7037</strain>
    </source>
</reference>
<feature type="transmembrane region" description="Helical" evidence="1">
    <location>
        <begin position="17"/>
        <end position="39"/>
    </location>
</feature>
<keyword evidence="1" id="KW-0812">Transmembrane</keyword>
<keyword evidence="1" id="KW-0472">Membrane</keyword>
<dbReference type="AlphaFoldDB" id="A0A1H6BT92"/>
<keyword evidence="3" id="KW-1185">Reference proteome</keyword>
<dbReference type="RefSeq" id="WP_200823966.1">
    <property type="nucleotide sequence ID" value="NZ_FNVT01000003.1"/>
</dbReference>